<dbReference type="EMBL" id="CACVAU010000018">
    <property type="protein sequence ID" value="CAA6805724.1"/>
    <property type="molecule type" value="Genomic_DNA"/>
</dbReference>
<protein>
    <submittedName>
        <fullName evidence="2">Uncharacterized protein</fullName>
    </submittedName>
</protein>
<evidence type="ECO:0000313" key="2">
    <source>
        <dbReference type="EMBL" id="CAA6805724.1"/>
    </source>
</evidence>
<feature type="transmembrane region" description="Helical" evidence="1">
    <location>
        <begin position="7"/>
        <end position="28"/>
    </location>
</feature>
<reference evidence="2" key="1">
    <citation type="submission" date="2020-01" db="EMBL/GenBank/DDBJ databases">
        <authorList>
            <person name="Meier V. D."/>
            <person name="Meier V D."/>
        </authorList>
    </citation>
    <scope>NUCLEOTIDE SEQUENCE</scope>
    <source>
        <strain evidence="2">HLG_WM_MAG_05</strain>
    </source>
</reference>
<organism evidence="2">
    <name type="scientific">uncultured Sulfurovum sp</name>
    <dbReference type="NCBI Taxonomy" id="269237"/>
    <lineage>
        <taxon>Bacteria</taxon>
        <taxon>Pseudomonadati</taxon>
        <taxon>Campylobacterota</taxon>
        <taxon>Epsilonproteobacteria</taxon>
        <taxon>Campylobacterales</taxon>
        <taxon>Sulfurovaceae</taxon>
        <taxon>Sulfurovum</taxon>
        <taxon>environmental samples</taxon>
    </lineage>
</organism>
<gene>
    <name evidence="2" type="ORF">HELGO_WM33311</name>
</gene>
<dbReference type="AlphaFoldDB" id="A0A6S6SQX6"/>
<proteinExistence type="predicted"/>
<name>A0A6S6SQX6_9BACT</name>
<keyword evidence="1" id="KW-1133">Transmembrane helix</keyword>
<keyword evidence="1" id="KW-0472">Membrane</keyword>
<evidence type="ECO:0000256" key="1">
    <source>
        <dbReference type="SAM" id="Phobius"/>
    </source>
</evidence>
<sequence length="175" mass="20565">MQYFIKLYTVMVILTITVYGENPIEIIIKNEATNWIPIITLSIVFLGFIGTIYATSSNKKIEVLSKNRQEWINTLRNELSNYIGKLNEYRHVQELDDIAEIPIRNLLIIQEVTTMSTKIELLLNPKKQIHQDLIELIKKINEDIQITGKISSREKFIEYSQKILKEEWERVKEGK</sequence>
<keyword evidence="1" id="KW-0812">Transmembrane</keyword>
<accession>A0A6S6SQX6</accession>
<feature type="transmembrane region" description="Helical" evidence="1">
    <location>
        <begin position="34"/>
        <end position="56"/>
    </location>
</feature>